<evidence type="ECO:0008006" key="3">
    <source>
        <dbReference type="Google" id="ProtNLM"/>
    </source>
</evidence>
<keyword evidence="2" id="KW-1185">Reference proteome</keyword>
<sequence>MKKLFLAASVVLLAACASPQKEQINFIPTAATSAAKMVEGKSISLSSQDVRAAQYVALLDNGRNTITPVHTRQNVRIGIENALVNQFSSQGYQVTVNSANSLKVVIQEALVSVKHSVMANDMNSSVVVELTAENAKGKLIKKYTATASRSGMMSASNSDIELVFNDTVNKLLEEIANDTELQLYMKERF</sequence>
<dbReference type="EMBL" id="CAKLCM010000002">
    <property type="protein sequence ID" value="CAH0526723.1"/>
    <property type="molecule type" value="Genomic_DNA"/>
</dbReference>
<gene>
    <name evidence="1" type="ORF">VHP8226_02095</name>
</gene>
<dbReference type="Pfam" id="PF03923">
    <property type="entry name" value="Lipoprotein_16"/>
    <property type="match status" value="1"/>
</dbReference>
<evidence type="ECO:0000313" key="1">
    <source>
        <dbReference type="EMBL" id="CAH0526723.1"/>
    </source>
</evidence>
<name>A0ABM8ZJX4_9VIBR</name>
<proteinExistence type="predicted"/>
<dbReference type="Proteomes" id="UP000838160">
    <property type="component" value="Unassembled WGS sequence"/>
</dbReference>
<comment type="caution">
    <text evidence="1">The sequence shown here is derived from an EMBL/GenBank/DDBJ whole genome shotgun (WGS) entry which is preliminary data.</text>
</comment>
<evidence type="ECO:0000313" key="2">
    <source>
        <dbReference type="Proteomes" id="UP000838160"/>
    </source>
</evidence>
<dbReference type="InterPro" id="IPR005619">
    <property type="entry name" value="Uncharacterised_YajG"/>
</dbReference>
<accession>A0ABM8ZJX4</accession>
<dbReference type="RefSeq" id="WP_237484973.1">
    <property type="nucleotide sequence ID" value="NZ_CAKLCM010000002.1"/>
</dbReference>
<dbReference type="PROSITE" id="PS51257">
    <property type="entry name" value="PROKAR_LIPOPROTEIN"/>
    <property type="match status" value="1"/>
</dbReference>
<reference evidence="1" key="1">
    <citation type="submission" date="2021-12" db="EMBL/GenBank/DDBJ databases">
        <authorList>
            <person name="Rodrigo-Torres L."/>
            <person name="Arahal R. D."/>
            <person name="Lucena T."/>
        </authorList>
    </citation>
    <scope>NUCLEOTIDE SEQUENCE</scope>
    <source>
        <strain evidence="1">CECT 8226</strain>
    </source>
</reference>
<protein>
    <recommendedName>
        <fullName evidence="3">Lipoprotein</fullName>
    </recommendedName>
</protein>
<organism evidence="1 2">
    <name type="scientific">Vibrio hippocampi</name>
    <dbReference type="NCBI Taxonomy" id="654686"/>
    <lineage>
        <taxon>Bacteria</taxon>
        <taxon>Pseudomonadati</taxon>
        <taxon>Pseudomonadota</taxon>
        <taxon>Gammaproteobacteria</taxon>
        <taxon>Vibrionales</taxon>
        <taxon>Vibrionaceae</taxon>
        <taxon>Vibrio</taxon>
    </lineage>
</organism>